<dbReference type="Pfam" id="PF01392">
    <property type="entry name" value="Fz"/>
    <property type="match status" value="1"/>
</dbReference>
<keyword evidence="13" id="KW-0807">Transducer</keyword>
<dbReference type="AlphaFoldDB" id="A0A2K6DR90"/>
<feature type="transmembrane region" description="Helical" evidence="16">
    <location>
        <begin position="344"/>
        <end position="365"/>
    </location>
</feature>
<evidence type="ECO:0000256" key="9">
    <source>
        <dbReference type="ARBA" id="ARBA00023040"/>
    </source>
</evidence>
<evidence type="ECO:0000256" key="15">
    <source>
        <dbReference type="SAM" id="MobiDB-lite"/>
    </source>
</evidence>
<feature type="signal peptide" evidence="17">
    <location>
        <begin position="1"/>
        <end position="27"/>
    </location>
</feature>
<feature type="disulfide bond" evidence="14">
    <location>
        <begin position="80"/>
        <end position="118"/>
    </location>
</feature>
<evidence type="ECO:0000256" key="11">
    <source>
        <dbReference type="ARBA" id="ARBA00023157"/>
    </source>
</evidence>
<dbReference type="GO" id="GO:0004930">
    <property type="term" value="F:G protein-coupled receptor activity"/>
    <property type="evidence" value="ECO:0007669"/>
    <property type="project" value="UniProtKB-KW"/>
</dbReference>
<dbReference type="FunFam" id="1.10.2000.10:FF:000004">
    <property type="entry name" value="Frizzled class receptor 8a"/>
    <property type="match status" value="1"/>
</dbReference>
<evidence type="ECO:0000256" key="8">
    <source>
        <dbReference type="ARBA" id="ARBA00022989"/>
    </source>
</evidence>
<dbReference type="InterPro" id="IPR020067">
    <property type="entry name" value="Frizzled_dom"/>
</dbReference>
<dbReference type="GO" id="GO:0035567">
    <property type="term" value="P:non-canonical Wnt signaling pathway"/>
    <property type="evidence" value="ECO:0007669"/>
    <property type="project" value="TreeGrafter"/>
</dbReference>
<feature type="compositionally biased region" description="Basic residues" evidence="15">
    <location>
        <begin position="172"/>
        <end position="185"/>
    </location>
</feature>
<sequence>MEWGYLLEVTSLLAALALLQRSSGAAAASAKELACQEITVPLCKGIGYNYTYMPNQFNHDTQDEAGLEVHQFWPLVEIQCSPDLKFFLCSMYTPICLEDYKKPLPPCRSVCERAKAGCAPLMRQYGFAWPDRMRCDRLPEQGNPDTLVHGTTTATTSPPPRPSPPASGSGHGRPRGQAPHRRRGRAWLGAGRGGGAAPGAARLPASGANAAGPWCSVSSERATALQPPSRQAGSPTARCACHNTFFSQTSAPSTVFLDRPGGRALLRVPPSLPSHLLIDQWSAFKLPDGPCIFLLRRVACKRRRAGGGAAGGGRAAAGAARALGAGGPAGRGEYEELRAVEQHVLYFFGMASSIWWVILSLTWFLAAGMKWGNEAIAGYSQYFHLAAWLVPSVKSIAVLALSSVDGDPVAGICYVGNQSLDNLRGFVLAPLVIYLFIGTMFLLAGFVSLFRIRSVIKQQDGPTKTHKLEKLMIRLGLFTVLYTVPAAVVVACLFYEQHNRPRWEATHNCPCLRDLQPDQARRPDYAVFMLKYFMCLVVGITSGVWVWSGKTLESWRSLCTRCCWWAGARAPRPLGGRRAGGVAAGAGGGGPGGGAGSLYSDVSTGLTWRSGTASSVSYPKQMPLSQV</sequence>
<protein>
    <submittedName>
        <fullName evidence="20">Frizzled class receptor 8</fullName>
    </submittedName>
</protein>
<feature type="domain" description="G-protein coupled receptors family 2 profile 2" evidence="19">
    <location>
        <begin position="344"/>
        <end position="554"/>
    </location>
</feature>
<dbReference type="PROSITE" id="PS50038">
    <property type="entry name" value="FZ"/>
    <property type="match status" value="1"/>
</dbReference>
<dbReference type="STRING" id="9545.ENSMNEP00000038387"/>
<organism evidence="20 21">
    <name type="scientific">Macaca nemestrina</name>
    <name type="common">Pig-tailed macaque</name>
    <dbReference type="NCBI Taxonomy" id="9545"/>
    <lineage>
        <taxon>Eukaryota</taxon>
        <taxon>Metazoa</taxon>
        <taxon>Chordata</taxon>
        <taxon>Craniata</taxon>
        <taxon>Vertebrata</taxon>
        <taxon>Euteleostomi</taxon>
        <taxon>Mammalia</taxon>
        <taxon>Eutheria</taxon>
        <taxon>Euarchontoglires</taxon>
        <taxon>Primates</taxon>
        <taxon>Haplorrhini</taxon>
        <taxon>Catarrhini</taxon>
        <taxon>Cercopithecidae</taxon>
        <taxon>Cercopithecinae</taxon>
        <taxon>Macaca</taxon>
    </lineage>
</organism>
<dbReference type="Gene3D" id="1.10.2000.10">
    <property type="entry name" value="Frizzled cysteine-rich domain"/>
    <property type="match status" value="1"/>
</dbReference>
<feature type="transmembrane region" description="Helical" evidence="16">
    <location>
        <begin position="471"/>
        <end position="496"/>
    </location>
</feature>
<dbReference type="Pfam" id="PF01534">
    <property type="entry name" value="Frizzled"/>
    <property type="match status" value="1"/>
</dbReference>
<feature type="region of interest" description="Disordered" evidence="15">
    <location>
        <begin position="138"/>
        <end position="205"/>
    </location>
</feature>
<dbReference type="Gene3D" id="1.20.1070.10">
    <property type="entry name" value="Rhodopsin 7-helix transmembrane proteins"/>
    <property type="match status" value="1"/>
</dbReference>
<keyword evidence="11 14" id="KW-1015">Disulfide bond</keyword>
<keyword evidence="21" id="KW-1185">Reference proteome</keyword>
<dbReference type="SMART" id="SM00063">
    <property type="entry name" value="FRI"/>
    <property type="match status" value="1"/>
</dbReference>
<dbReference type="Proteomes" id="UP000233120">
    <property type="component" value="Unassembled WGS sequence"/>
</dbReference>
<keyword evidence="6 16" id="KW-0812">Transmembrane</keyword>
<dbReference type="GO" id="GO:0031625">
    <property type="term" value="F:ubiquitin protein ligase binding"/>
    <property type="evidence" value="ECO:0007669"/>
    <property type="project" value="Ensembl"/>
</dbReference>
<feature type="domain" description="FZ" evidence="18">
    <location>
        <begin position="30"/>
        <end position="151"/>
    </location>
</feature>
<dbReference type="Bgee" id="ENSMNEG00000042191">
    <property type="expression patterns" value="Expressed in liver and 9 other cell types or tissues"/>
</dbReference>
<dbReference type="InterPro" id="IPR015526">
    <property type="entry name" value="Frizzled/SFRP"/>
</dbReference>
<dbReference type="PANTHER" id="PTHR11309:SF90">
    <property type="entry name" value="FRIZZLED-8"/>
    <property type="match status" value="1"/>
</dbReference>
<feature type="transmembrane region" description="Helical" evidence="16">
    <location>
        <begin position="525"/>
        <end position="547"/>
    </location>
</feature>
<evidence type="ECO:0000256" key="3">
    <source>
        <dbReference type="ARBA" id="ARBA00022473"/>
    </source>
</evidence>
<evidence type="ECO:0000313" key="21">
    <source>
        <dbReference type="Proteomes" id="UP000233120"/>
    </source>
</evidence>
<feature type="disulfide bond" evidence="14">
    <location>
        <begin position="111"/>
        <end position="135"/>
    </location>
</feature>
<keyword evidence="5" id="KW-0879">Wnt signaling pathway</keyword>
<dbReference type="InterPro" id="IPR017981">
    <property type="entry name" value="GPCR_2-like_7TM"/>
</dbReference>
<dbReference type="InterPro" id="IPR036790">
    <property type="entry name" value="Frizzled_dom_sf"/>
</dbReference>
<dbReference type="GeneTree" id="ENSGT00940000161191"/>
<evidence type="ECO:0000256" key="4">
    <source>
        <dbReference type="ARBA" id="ARBA00022475"/>
    </source>
</evidence>
<evidence type="ECO:0000313" key="20">
    <source>
        <dbReference type="Ensembl" id="ENSMNEP00000038387.1"/>
    </source>
</evidence>
<dbReference type="GO" id="GO:0042813">
    <property type="term" value="F:Wnt receptor activity"/>
    <property type="evidence" value="ECO:0007669"/>
    <property type="project" value="Ensembl"/>
</dbReference>
<name>A0A2K6DR90_MACNE</name>
<dbReference type="GO" id="GO:0060070">
    <property type="term" value="P:canonical Wnt signaling pathway"/>
    <property type="evidence" value="ECO:0007669"/>
    <property type="project" value="Ensembl"/>
</dbReference>
<dbReference type="InterPro" id="IPR000539">
    <property type="entry name" value="Frizzled/Smoothened_7TM"/>
</dbReference>
<evidence type="ECO:0000256" key="16">
    <source>
        <dbReference type="SAM" id="Phobius"/>
    </source>
</evidence>
<evidence type="ECO:0000256" key="7">
    <source>
        <dbReference type="ARBA" id="ARBA00022729"/>
    </source>
</evidence>
<evidence type="ECO:0000256" key="14">
    <source>
        <dbReference type="PROSITE-ProRule" id="PRU00090"/>
    </source>
</evidence>
<proteinExistence type="inferred from homology"/>
<evidence type="ECO:0000256" key="12">
    <source>
        <dbReference type="ARBA" id="ARBA00023170"/>
    </source>
</evidence>
<keyword evidence="4" id="KW-1003">Cell membrane</keyword>
<dbReference type="PROSITE" id="PS50261">
    <property type="entry name" value="G_PROTEIN_RECEP_F2_4"/>
    <property type="match status" value="1"/>
</dbReference>
<dbReference type="SUPFAM" id="SSF63501">
    <property type="entry name" value="Frizzled cysteine-rich domain"/>
    <property type="match status" value="1"/>
</dbReference>
<evidence type="ECO:0000256" key="17">
    <source>
        <dbReference type="SAM" id="SignalP"/>
    </source>
</evidence>
<dbReference type="CDD" id="cd07461">
    <property type="entry name" value="CRD_FZ8"/>
    <property type="match status" value="1"/>
</dbReference>
<keyword evidence="8 16" id="KW-1133">Transmembrane helix</keyword>
<comment type="subcellular location">
    <subcellularLocation>
        <location evidence="1">Cell membrane</location>
        <topology evidence="1">Multi-pass membrane protein</topology>
    </subcellularLocation>
</comment>
<reference evidence="20" key="1">
    <citation type="submission" date="2025-08" db="UniProtKB">
        <authorList>
            <consortium name="Ensembl"/>
        </authorList>
    </citation>
    <scope>IDENTIFICATION</scope>
</reference>
<evidence type="ECO:0000256" key="6">
    <source>
        <dbReference type="ARBA" id="ARBA00022692"/>
    </source>
</evidence>
<dbReference type="InterPro" id="IPR041776">
    <property type="entry name" value="FZ8_CRD"/>
</dbReference>
<accession>A0A2K6DR90</accession>
<gene>
    <name evidence="20" type="primary">FZD8</name>
</gene>
<dbReference type="Ensembl" id="ENSMNET00000062868.1">
    <property type="protein sequence ID" value="ENSMNEP00000038387.1"/>
    <property type="gene ID" value="ENSMNEG00000042191.1"/>
</dbReference>
<reference evidence="20" key="2">
    <citation type="submission" date="2025-09" db="UniProtKB">
        <authorList>
            <consortium name="Ensembl"/>
        </authorList>
    </citation>
    <scope>IDENTIFICATION</scope>
</reference>
<evidence type="ECO:0000256" key="10">
    <source>
        <dbReference type="ARBA" id="ARBA00023136"/>
    </source>
</evidence>
<evidence type="ECO:0000256" key="5">
    <source>
        <dbReference type="ARBA" id="ARBA00022687"/>
    </source>
</evidence>
<dbReference type="PANTHER" id="PTHR11309">
    <property type="entry name" value="FRIZZLED"/>
    <property type="match status" value="1"/>
</dbReference>
<dbReference type="SMART" id="SM01330">
    <property type="entry name" value="Frizzled"/>
    <property type="match status" value="1"/>
</dbReference>
<feature type="disulfide bond" evidence="14">
    <location>
        <begin position="35"/>
        <end position="96"/>
    </location>
</feature>
<dbReference type="GO" id="GO:0030165">
    <property type="term" value="F:PDZ domain binding"/>
    <property type="evidence" value="ECO:0007669"/>
    <property type="project" value="Ensembl"/>
</dbReference>
<evidence type="ECO:0000259" key="19">
    <source>
        <dbReference type="PROSITE" id="PS50261"/>
    </source>
</evidence>
<comment type="caution">
    <text evidence="14">Lacks conserved residue(s) required for the propagation of feature annotation.</text>
</comment>
<feature type="chain" id="PRO_5014348879" evidence="17">
    <location>
        <begin position="28"/>
        <end position="627"/>
    </location>
</feature>
<comment type="similarity">
    <text evidence="2">Belongs to the G-protein coupled receptor Fz/Smo family.</text>
</comment>
<feature type="transmembrane region" description="Helical" evidence="16">
    <location>
        <begin position="424"/>
        <end position="450"/>
    </location>
</feature>
<keyword evidence="7 17" id="KW-0732">Signal</keyword>
<dbReference type="GO" id="GO:0017147">
    <property type="term" value="F:Wnt-protein binding"/>
    <property type="evidence" value="ECO:0007669"/>
    <property type="project" value="TreeGrafter"/>
</dbReference>
<evidence type="ECO:0000259" key="18">
    <source>
        <dbReference type="PROSITE" id="PS50038"/>
    </source>
</evidence>
<dbReference type="GO" id="GO:0005886">
    <property type="term" value="C:plasma membrane"/>
    <property type="evidence" value="ECO:0007669"/>
    <property type="project" value="UniProtKB-SubCell"/>
</dbReference>
<keyword evidence="12" id="KW-0675">Receptor</keyword>
<keyword evidence="10 16" id="KW-0472">Membrane</keyword>
<evidence type="ECO:0000256" key="13">
    <source>
        <dbReference type="ARBA" id="ARBA00023224"/>
    </source>
</evidence>
<evidence type="ECO:0000256" key="2">
    <source>
        <dbReference type="ARBA" id="ARBA00008077"/>
    </source>
</evidence>
<keyword evidence="9" id="KW-0297">G-protein coupled receptor</keyword>
<dbReference type="OMA" id="LPCHNPY"/>
<feature type="disulfide bond" evidence="14">
    <location>
        <begin position="43"/>
        <end position="89"/>
    </location>
</feature>
<dbReference type="PRINTS" id="PR00489">
    <property type="entry name" value="FRIZZLED"/>
</dbReference>
<keyword evidence="3" id="KW-0217">Developmental protein</keyword>
<feature type="transmembrane region" description="Helical" evidence="16">
    <location>
        <begin position="385"/>
        <end position="404"/>
    </location>
</feature>
<evidence type="ECO:0000256" key="1">
    <source>
        <dbReference type="ARBA" id="ARBA00004651"/>
    </source>
</evidence>
<dbReference type="FunFam" id="1.20.1070.10:FF:001235">
    <property type="entry name" value="Frizzled class receptor 8"/>
    <property type="match status" value="1"/>
</dbReference>